<dbReference type="AlphaFoldDB" id="A0AAN8P2F0"/>
<dbReference type="EMBL" id="JAWJWE010000006">
    <property type="protein sequence ID" value="KAK6633011.1"/>
    <property type="molecule type" value="Genomic_DNA"/>
</dbReference>
<evidence type="ECO:0000313" key="2">
    <source>
        <dbReference type="EMBL" id="KAK6633011.1"/>
    </source>
</evidence>
<dbReference type="Proteomes" id="UP001372834">
    <property type="component" value="Unassembled WGS sequence"/>
</dbReference>
<accession>A0AAN8P2F0</accession>
<feature type="region of interest" description="Disordered" evidence="1">
    <location>
        <begin position="123"/>
        <end position="144"/>
    </location>
</feature>
<reference evidence="2 3" key="1">
    <citation type="submission" date="2023-10" db="EMBL/GenBank/DDBJ databases">
        <title>Genomes of two closely related lineages of the louse Polyplax serrata with different host specificities.</title>
        <authorList>
            <person name="Martinu J."/>
            <person name="Tarabai H."/>
            <person name="Stefka J."/>
            <person name="Hypsa V."/>
        </authorList>
    </citation>
    <scope>NUCLEOTIDE SEQUENCE [LARGE SCALE GENOMIC DNA]</scope>
    <source>
        <strain evidence="2">HR10_N</strain>
    </source>
</reference>
<sequence length="144" mass="16885">MRSRERERDQSWQKKKKKAKEKKDPQNEKCPIFQKEPFPTNFTSVFRVGKKEKPFSLLSGTDPRSSRSPKGNPAYVAEKLSSVENLFRTPTAWFLENAKELDSFFWTRTLRAFQVSLKWDEIRRTGRQQGGEEGEEGKARERKG</sequence>
<proteinExistence type="predicted"/>
<feature type="compositionally biased region" description="Basic and acidic residues" evidence="1">
    <location>
        <begin position="1"/>
        <end position="12"/>
    </location>
</feature>
<gene>
    <name evidence="2" type="ORF">RUM43_012754</name>
</gene>
<evidence type="ECO:0000313" key="3">
    <source>
        <dbReference type="Proteomes" id="UP001372834"/>
    </source>
</evidence>
<organism evidence="2 3">
    <name type="scientific">Polyplax serrata</name>
    <name type="common">Common mouse louse</name>
    <dbReference type="NCBI Taxonomy" id="468196"/>
    <lineage>
        <taxon>Eukaryota</taxon>
        <taxon>Metazoa</taxon>
        <taxon>Ecdysozoa</taxon>
        <taxon>Arthropoda</taxon>
        <taxon>Hexapoda</taxon>
        <taxon>Insecta</taxon>
        <taxon>Pterygota</taxon>
        <taxon>Neoptera</taxon>
        <taxon>Paraneoptera</taxon>
        <taxon>Psocodea</taxon>
        <taxon>Troctomorpha</taxon>
        <taxon>Phthiraptera</taxon>
        <taxon>Anoplura</taxon>
        <taxon>Polyplacidae</taxon>
        <taxon>Polyplax</taxon>
    </lineage>
</organism>
<feature type="region of interest" description="Disordered" evidence="1">
    <location>
        <begin position="1"/>
        <end position="35"/>
    </location>
</feature>
<name>A0AAN8P2F0_POLSC</name>
<protein>
    <submittedName>
        <fullName evidence="2">Uncharacterized protein</fullName>
    </submittedName>
</protein>
<comment type="caution">
    <text evidence="2">The sequence shown here is derived from an EMBL/GenBank/DDBJ whole genome shotgun (WGS) entry which is preliminary data.</text>
</comment>
<evidence type="ECO:0000256" key="1">
    <source>
        <dbReference type="SAM" id="MobiDB-lite"/>
    </source>
</evidence>